<dbReference type="InterPro" id="IPR036465">
    <property type="entry name" value="vWFA_dom_sf"/>
</dbReference>
<evidence type="ECO:0000259" key="1">
    <source>
        <dbReference type="PROSITE" id="PS50234"/>
    </source>
</evidence>
<dbReference type="Gene3D" id="3.40.50.410">
    <property type="entry name" value="von Willebrand factor, type A domain"/>
    <property type="match status" value="1"/>
</dbReference>
<dbReference type="Proteomes" id="UP000184221">
    <property type="component" value="Unassembled WGS sequence"/>
</dbReference>
<evidence type="ECO:0000313" key="2">
    <source>
        <dbReference type="EMBL" id="SHI04520.1"/>
    </source>
</evidence>
<dbReference type="EMBL" id="FQXC01000009">
    <property type="protein sequence ID" value="SHI04520.1"/>
    <property type="molecule type" value="Genomic_DNA"/>
</dbReference>
<dbReference type="InterPro" id="IPR002035">
    <property type="entry name" value="VWF_A"/>
</dbReference>
<keyword evidence="3" id="KW-1185">Reference proteome</keyword>
<dbReference type="PROSITE" id="PS50234">
    <property type="entry name" value="VWFA"/>
    <property type="match status" value="1"/>
</dbReference>
<feature type="domain" description="VWFA" evidence="1">
    <location>
        <begin position="21"/>
        <end position="166"/>
    </location>
</feature>
<dbReference type="RefSeq" id="WP_072780042.1">
    <property type="nucleotide sequence ID" value="NZ_FQXC01000009.1"/>
</dbReference>
<dbReference type="AlphaFoldDB" id="A0A1M5XXJ7"/>
<accession>A0A1M5XXJ7</accession>
<dbReference type="SMART" id="SM00327">
    <property type="entry name" value="VWA"/>
    <property type="match status" value="1"/>
</dbReference>
<dbReference type="Pfam" id="PF13519">
    <property type="entry name" value="VWA_2"/>
    <property type="match status" value="1"/>
</dbReference>
<proteinExistence type="predicted"/>
<sequence>MRFALALALLPTVVHPDCTTDAMLVFDGSTSMIESEFGITGLPKIAEAQRAMARALPQIEDVRRIGLMIYGPQQVGAACEGISLQFMPMEKAAEPILQATRGFAPGGLTPLTKSVARAAEVMNYRSEPGVIVLLTDGNETCGGRPCELGPYLAAQAYDLTVHVIGFQLNPHDAYFQWNNPEQTFGNENVTRCLADATGGLYVTTDTIDELAAALQTTLGCPVIGRAMRDPETLQSSEILSEG</sequence>
<protein>
    <submittedName>
        <fullName evidence="2">Ca-activated chloride channel family protein</fullName>
    </submittedName>
</protein>
<evidence type="ECO:0000313" key="3">
    <source>
        <dbReference type="Proteomes" id="UP000184221"/>
    </source>
</evidence>
<organism evidence="2 3">
    <name type="scientific">Marivita hallyeonensis</name>
    <dbReference type="NCBI Taxonomy" id="996342"/>
    <lineage>
        <taxon>Bacteria</taxon>
        <taxon>Pseudomonadati</taxon>
        <taxon>Pseudomonadota</taxon>
        <taxon>Alphaproteobacteria</taxon>
        <taxon>Rhodobacterales</taxon>
        <taxon>Roseobacteraceae</taxon>
        <taxon>Marivita</taxon>
    </lineage>
</organism>
<reference evidence="2 3" key="1">
    <citation type="submission" date="2016-11" db="EMBL/GenBank/DDBJ databases">
        <authorList>
            <person name="Jaros S."/>
            <person name="Januszkiewicz K."/>
            <person name="Wedrychowicz H."/>
        </authorList>
    </citation>
    <scope>NUCLEOTIDE SEQUENCE [LARGE SCALE GENOMIC DNA]</scope>
    <source>
        <strain evidence="2 3">DSM 29431</strain>
    </source>
</reference>
<dbReference type="SUPFAM" id="SSF53300">
    <property type="entry name" value="vWA-like"/>
    <property type="match status" value="1"/>
</dbReference>
<gene>
    <name evidence="2" type="ORF">SAMN05443551_4190</name>
</gene>
<name>A0A1M5XXJ7_9RHOB</name>
<dbReference type="STRING" id="996342.SAMN05443551_4190"/>